<sequence>MIKFFKLLALVPAATAVALECHPEGPILPRPHNLTQAKTFQAALSNLTDSLDAAFTSKIRGGWDIRNVSLSIGLVGLEQTEPTIPLWEYHHLASGNVNGTKTLDRHSQYLIGSVSKVISDAILLRSGVDLDDPITKYLLSLANESSLVSWENITLRQLSSQLAGIPPNYGFSEYYYIKDYFEALGFPHLNDSAYQECGIIGLNGACTEQQLLDGLLKTYPIAPPQSRPIYSNIAFTLFTLALSAKTNLTYAQLLDTLTAPLNMTSTLPSPGTDSLAVIPPVANSWGTDYGPNAPGGGLVSTLSDLTSFLHAILSRSPMLGLSPTQTNEWLQPRAFTGSRSSFVGAPWEIFRPEPELLFPSYDAASGQGGHTVTVLAKDGAAYGYRARVALLDEYGVGLVLLTAGDADALTSVFDAALSVLVPALEGATREEGEREYAGTFAGRSTRETGEVEVNASVALDGASLRLTGLARNGTDVLESLGQLWAATIGGFLSSIETTGVHRLYPAGITREGVLADGTKVLEEDWRLSPDLVLNSNTELPGKGISGNDCLGWTLVDWMYYGSESVDRFVFVKDAGTGSVLGLDLPFLRTGSMGKARVE</sequence>
<feature type="chain" id="PRO_5042591937" evidence="2">
    <location>
        <begin position="17"/>
        <end position="598"/>
    </location>
</feature>
<dbReference type="Pfam" id="PF26335">
    <property type="entry name" value="ARB_00930_C"/>
    <property type="match status" value="1"/>
</dbReference>
<reference evidence="5" key="2">
    <citation type="submission" date="2023-06" db="EMBL/GenBank/DDBJ databases">
        <authorList>
            <consortium name="Lawrence Berkeley National Laboratory"/>
            <person name="Haridas S."/>
            <person name="Hensen N."/>
            <person name="Bonometti L."/>
            <person name="Westerberg I."/>
            <person name="Brannstrom I.O."/>
            <person name="Guillou S."/>
            <person name="Cros-Aarteil S."/>
            <person name="Calhoun S."/>
            <person name="Kuo A."/>
            <person name="Mondo S."/>
            <person name="Pangilinan J."/>
            <person name="Riley R."/>
            <person name="Labutti K."/>
            <person name="Andreopoulos B."/>
            <person name="Lipzen A."/>
            <person name="Chen C."/>
            <person name="Yanf M."/>
            <person name="Daum C."/>
            <person name="Ng V."/>
            <person name="Clum A."/>
            <person name="Steindorff A."/>
            <person name="Ohm R."/>
            <person name="Martin F."/>
            <person name="Silar P."/>
            <person name="Natvig D."/>
            <person name="Lalanne C."/>
            <person name="Gautier V."/>
            <person name="Ament-Velasquez S.L."/>
            <person name="Kruys A."/>
            <person name="Hutchinson M.I."/>
            <person name="Powell A.J."/>
            <person name="Barry K."/>
            <person name="Miller A.N."/>
            <person name="Grigoriev I.V."/>
            <person name="Debuchy R."/>
            <person name="Gladieux P."/>
            <person name="Thoren M.H."/>
            <person name="Johannesson H."/>
        </authorList>
    </citation>
    <scope>NUCLEOTIDE SEQUENCE</scope>
    <source>
        <strain evidence="5">CBS 955.72</strain>
    </source>
</reference>
<dbReference type="AlphaFoldDB" id="A0AAJ0MCI5"/>
<evidence type="ECO:0000313" key="6">
    <source>
        <dbReference type="Proteomes" id="UP001275084"/>
    </source>
</evidence>
<proteinExistence type="inferred from homology"/>
<keyword evidence="2" id="KW-0732">Signal</keyword>
<dbReference type="Proteomes" id="UP001275084">
    <property type="component" value="Unassembled WGS sequence"/>
</dbReference>
<dbReference type="Gene3D" id="3.40.710.10">
    <property type="entry name" value="DD-peptidase/beta-lactamase superfamily"/>
    <property type="match status" value="1"/>
</dbReference>
<feature type="domain" description="Beta-lactamase-like ARB-00930-like C-terminal" evidence="4">
    <location>
        <begin position="429"/>
        <end position="590"/>
    </location>
</feature>
<evidence type="ECO:0000313" key="5">
    <source>
        <dbReference type="EMBL" id="KAK3349631.1"/>
    </source>
</evidence>
<reference evidence="5" key="1">
    <citation type="journal article" date="2023" name="Mol. Phylogenet. Evol.">
        <title>Genome-scale phylogeny and comparative genomics of the fungal order Sordariales.</title>
        <authorList>
            <person name="Hensen N."/>
            <person name="Bonometti L."/>
            <person name="Westerberg I."/>
            <person name="Brannstrom I.O."/>
            <person name="Guillou S."/>
            <person name="Cros-Aarteil S."/>
            <person name="Calhoun S."/>
            <person name="Haridas S."/>
            <person name="Kuo A."/>
            <person name="Mondo S."/>
            <person name="Pangilinan J."/>
            <person name="Riley R."/>
            <person name="LaButti K."/>
            <person name="Andreopoulos B."/>
            <person name="Lipzen A."/>
            <person name="Chen C."/>
            <person name="Yan M."/>
            <person name="Daum C."/>
            <person name="Ng V."/>
            <person name="Clum A."/>
            <person name="Steindorff A."/>
            <person name="Ohm R.A."/>
            <person name="Martin F."/>
            <person name="Silar P."/>
            <person name="Natvig D.O."/>
            <person name="Lalanne C."/>
            <person name="Gautier V."/>
            <person name="Ament-Velasquez S.L."/>
            <person name="Kruys A."/>
            <person name="Hutchinson M.I."/>
            <person name="Powell A.J."/>
            <person name="Barry K."/>
            <person name="Miller A.N."/>
            <person name="Grigoriev I.V."/>
            <person name="Debuchy R."/>
            <person name="Gladieux P."/>
            <person name="Hiltunen Thoren M."/>
            <person name="Johannesson H."/>
        </authorList>
    </citation>
    <scope>NUCLEOTIDE SEQUENCE</scope>
    <source>
        <strain evidence="5">CBS 955.72</strain>
    </source>
</reference>
<protein>
    <submittedName>
        <fullName evidence="5">Beta-lactamase/transpeptidase-like protein</fullName>
    </submittedName>
</protein>
<organism evidence="5 6">
    <name type="scientific">Lasiosphaeria hispida</name>
    <dbReference type="NCBI Taxonomy" id="260671"/>
    <lineage>
        <taxon>Eukaryota</taxon>
        <taxon>Fungi</taxon>
        <taxon>Dikarya</taxon>
        <taxon>Ascomycota</taxon>
        <taxon>Pezizomycotina</taxon>
        <taxon>Sordariomycetes</taxon>
        <taxon>Sordariomycetidae</taxon>
        <taxon>Sordariales</taxon>
        <taxon>Lasiosphaeriaceae</taxon>
        <taxon>Lasiosphaeria</taxon>
    </lineage>
</organism>
<dbReference type="InterPro" id="IPR001466">
    <property type="entry name" value="Beta-lactam-related"/>
</dbReference>
<evidence type="ECO:0000256" key="1">
    <source>
        <dbReference type="ARBA" id="ARBA00038473"/>
    </source>
</evidence>
<dbReference type="SUPFAM" id="SSF56601">
    <property type="entry name" value="beta-lactamase/transpeptidase-like"/>
    <property type="match status" value="1"/>
</dbReference>
<dbReference type="PANTHER" id="PTHR22935:SF95">
    <property type="entry name" value="BETA-LACTAMASE-LIKE 1-RELATED"/>
    <property type="match status" value="1"/>
</dbReference>
<dbReference type="InterPro" id="IPR058664">
    <property type="entry name" value="ARB_00930-like_C"/>
</dbReference>
<comment type="caution">
    <text evidence="5">The sequence shown here is derived from an EMBL/GenBank/DDBJ whole genome shotgun (WGS) entry which is preliminary data.</text>
</comment>
<comment type="similarity">
    <text evidence="1">Belongs to the beta-lactamase family.</text>
</comment>
<evidence type="ECO:0000256" key="2">
    <source>
        <dbReference type="SAM" id="SignalP"/>
    </source>
</evidence>
<evidence type="ECO:0000259" key="4">
    <source>
        <dbReference type="Pfam" id="PF26335"/>
    </source>
</evidence>
<dbReference type="InterPro" id="IPR051478">
    <property type="entry name" value="Beta-lactamase-like_AB/R"/>
</dbReference>
<gene>
    <name evidence="5" type="ORF">B0T25DRAFT_247063</name>
</gene>
<dbReference type="Pfam" id="PF00144">
    <property type="entry name" value="Beta-lactamase"/>
    <property type="match status" value="1"/>
</dbReference>
<accession>A0AAJ0MCI5</accession>
<dbReference type="EMBL" id="JAUIQD010000005">
    <property type="protein sequence ID" value="KAK3349631.1"/>
    <property type="molecule type" value="Genomic_DNA"/>
</dbReference>
<keyword evidence="6" id="KW-1185">Reference proteome</keyword>
<dbReference type="InterPro" id="IPR012338">
    <property type="entry name" value="Beta-lactam/transpept-like"/>
</dbReference>
<feature type="signal peptide" evidence="2">
    <location>
        <begin position="1"/>
        <end position="16"/>
    </location>
</feature>
<feature type="domain" description="Beta-lactamase-related" evidence="3">
    <location>
        <begin position="95"/>
        <end position="407"/>
    </location>
</feature>
<name>A0AAJ0MCI5_9PEZI</name>
<dbReference type="PANTHER" id="PTHR22935">
    <property type="entry name" value="PENICILLIN-BINDING PROTEIN"/>
    <property type="match status" value="1"/>
</dbReference>
<evidence type="ECO:0000259" key="3">
    <source>
        <dbReference type="Pfam" id="PF00144"/>
    </source>
</evidence>